<dbReference type="OMA" id="ICAGMWI"/>
<feature type="transmembrane region" description="Helical" evidence="1">
    <location>
        <begin position="176"/>
        <end position="195"/>
    </location>
</feature>
<gene>
    <name evidence="2" type="ORF">SPRG_10722</name>
</gene>
<feature type="transmembrane region" description="Helical" evidence="1">
    <location>
        <begin position="138"/>
        <end position="164"/>
    </location>
</feature>
<feature type="transmembrane region" description="Helical" evidence="1">
    <location>
        <begin position="99"/>
        <end position="126"/>
    </location>
</feature>
<dbReference type="RefSeq" id="XP_012205680.1">
    <property type="nucleotide sequence ID" value="XM_012350290.1"/>
</dbReference>
<dbReference type="Proteomes" id="UP000030745">
    <property type="component" value="Unassembled WGS sequence"/>
</dbReference>
<evidence type="ECO:0000313" key="3">
    <source>
        <dbReference type="Proteomes" id="UP000030745"/>
    </source>
</evidence>
<feature type="transmembrane region" description="Helical" evidence="1">
    <location>
        <begin position="38"/>
        <end position="59"/>
    </location>
</feature>
<keyword evidence="1" id="KW-1133">Transmembrane helix</keyword>
<dbReference type="AlphaFoldDB" id="A0A067BZ16"/>
<feature type="transmembrane region" description="Helical" evidence="1">
    <location>
        <begin position="261"/>
        <end position="280"/>
    </location>
</feature>
<sequence>MGFAMHMPDAACAYPLIAPDCAAPIATVTPRYRVQQLAYLGVGSLLVLLVTLKLALVFAKRDRGQATQRHILLLLLGAAVLLTTRAIDPLGLNNVLPYVLVVGMSDACTGCLETAIIVMLMFWIRVMEGDVQEYSPRLLWVGGLSIAAAWVANVVFPILQWYFWDTGDYVLERIKISTALVITLVMTTTVSIYGWKIHRRLEDILDAVSLEAPIDDYDYVLSTKNVLGQGASPTLPLPLPPPSVRSYHGACCLRSKMLETLVGLQLVAGFIFVLQIYTIFRVETQNESVVACVMTGCTHAHMNMPIMPIAQVLGICAGMWIFRHV</sequence>
<evidence type="ECO:0000313" key="2">
    <source>
        <dbReference type="EMBL" id="KDO23528.1"/>
    </source>
</evidence>
<feature type="transmembrane region" description="Helical" evidence="1">
    <location>
        <begin position="300"/>
        <end position="322"/>
    </location>
</feature>
<evidence type="ECO:0000256" key="1">
    <source>
        <dbReference type="SAM" id="Phobius"/>
    </source>
</evidence>
<reference evidence="2 3" key="1">
    <citation type="journal article" date="2013" name="PLoS Genet.">
        <title>Distinctive expansion of potential virulence genes in the genome of the oomycete fish pathogen Saprolegnia parasitica.</title>
        <authorList>
            <person name="Jiang R.H."/>
            <person name="de Bruijn I."/>
            <person name="Haas B.J."/>
            <person name="Belmonte R."/>
            <person name="Lobach L."/>
            <person name="Christie J."/>
            <person name="van den Ackerveken G."/>
            <person name="Bottin A."/>
            <person name="Bulone V."/>
            <person name="Diaz-Moreno S.M."/>
            <person name="Dumas B."/>
            <person name="Fan L."/>
            <person name="Gaulin E."/>
            <person name="Govers F."/>
            <person name="Grenville-Briggs L.J."/>
            <person name="Horner N.R."/>
            <person name="Levin J.Z."/>
            <person name="Mammella M."/>
            <person name="Meijer H.J."/>
            <person name="Morris P."/>
            <person name="Nusbaum C."/>
            <person name="Oome S."/>
            <person name="Phillips A.J."/>
            <person name="van Rooyen D."/>
            <person name="Rzeszutek E."/>
            <person name="Saraiva M."/>
            <person name="Secombes C.J."/>
            <person name="Seidl M.F."/>
            <person name="Snel B."/>
            <person name="Stassen J.H."/>
            <person name="Sykes S."/>
            <person name="Tripathy S."/>
            <person name="van den Berg H."/>
            <person name="Vega-Arreguin J.C."/>
            <person name="Wawra S."/>
            <person name="Young S.K."/>
            <person name="Zeng Q."/>
            <person name="Dieguez-Uribeondo J."/>
            <person name="Russ C."/>
            <person name="Tyler B.M."/>
            <person name="van West P."/>
        </authorList>
    </citation>
    <scope>NUCLEOTIDE SEQUENCE [LARGE SCALE GENOMIC DNA]</scope>
    <source>
        <strain evidence="2 3">CBS 223.65</strain>
    </source>
</reference>
<accession>A0A067BZ16</accession>
<feature type="transmembrane region" description="Helical" evidence="1">
    <location>
        <begin position="71"/>
        <end position="87"/>
    </location>
</feature>
<dbReference type="OrthoDB" id="70107at2759"/>
<keyword evidence="3" id="KW-1185">Reference proteome</keyword>
<dbReference type="VEuPathDB" id="FungiDB:SPRG_10722"/>
<keyword evidence="1" id="KW-0812">Transmembrane</keyword>
<dbReference type="EMBL" id="KK583252">
    <property type="protein sequence ID" value="KDO23528.1"/>
    <property type="molecule type" value="Genomic_DNA"/>
</dbReference>
<organism evidence="2 3">
    <name type="scientific">Saprolegnia parasitica (strain CBS 223.65)</name>
    <dbReference type="NCBI Taxonomy" id="695850"/>
    <lineage>
        <taxon>Eukaryota</taxon>
        <taxon>Sar</taxon>
        <taxon>Stramenopiles</taxon>
        <taxon>Oomycota</taxon>
        <taxon>Saprolegniomycetes</taxon>
        <taxon>Saprolegniales</taxon>
        <taxon>Saprolegniaceae</taxon>
        <taxon>Saprolegnia</taxon>
    </lineage>
</organism>
<keyword evidence="1" id="KW-0472">Membrane</keyword>
<proteinExistence type="predicted"/>
<dbReference type="GeneID" id="24132817"/>
<protein>
    <recommendedName>
        <fullName evidence="4">G-protein coupled receptors family 3 profile domain-containing protein</fullName>
    </recommendedName>
</protein>
<name>A0A067BZ16_SAPPC</name>
<evidence type="ECO:0008006" key="4">
    <source>
        <dbReference type="Google" id="ProtNLM"/>
    </source>
</evidence>
<dbReference type="KEGG" id="spar:SPRG_10722"/>